<evidence type="ECO:0000256" key="2">
    <source>
        <dbReference type="ARBA" id="ARBA00022525"/>
    </source>
</evidence>
<feature type="compositionally biased region" description="Low complexity" evidence="5">
    <location>
        <begin position="119"/>
        <end position="133"/>
    </location>
</feature>
<sequence>MVFWNTLLVLSTALLVASQSSTSAGTATPTTSGVVLPSSTAGLDPCMETCFEEAAGANNCAIDDVNCACASAQLQEDLTQCLDAECSAFSAPQAMGLLTQLCNKVQVVATGSATPGHLSLSSASPTASSTGLPQVPVQNQKNNSGRNVVVDVCLGTVFFAGTVVGSLVWGWV</sequence>
<evidence type="ECO:0000259" key="7">
    <source>
        <dbReference type="PROSITE" id="PS52012"/>
    </source>
</evidence>
<feature type="domain" description="CFEM" evidence="7">
    <location>
        <begin position="18"/>
        <end position="129"/>
    </location>
</feature>
<keyword evidence="9" id="KW-1185">Reference proteome</keyword>
<dbReference type="GO" id="GO:0005576">
    <property type="term" value="C:extracellular region"/>
    <property type="evidence" value="ECO:0007669"/>
    <property type="project" value="UniProtKB-SubCell"/>
</dbReference>
<name>A0AAD7JEI5_9AGAR</name>
<evidence type="ECO:0000313" key="8">
    <source>
        <dbReference type="EMBL" id="KAJ7763201.1"/>
    </source>
</evidence>
<dbReference type="InterPro" id="IPR008427">
    <property type="entry name" value="Extracellular_membr_CFEM_dom"/>
</dbReference>
<gene>
    <name evidence="8" type="ORF">DFH07DRAFT_813109</name>
</gene>
<dbReference type="PROSITE" id="PS52012">
    <property type="entry name" value="CFEM"/>
    <property type="match status" value="1"/>
</dbReference>
<evidence type="ECO:0000256" key="4">
    <source>
        <dbReference type="ARBA" id="ARBA00023157"/>
    </source>
</evidence>
<protein>
    <recommendedName>
        <fullName evidence="7">CFEM domain-containing protein</fullName>
    </recommendedName>
</protein>
<feature type="signal peptide" evidence="6">
    <location>
        <begin position="1"/>
        <end position="18"/>
    </location>
</feature>
<keyword evidence="3 6" id="KW-0732">Signal</keyword>
<organism evidence="8 9">
    <name type="scientific">Mycena maculata</name>
    <dbReference type="NCBI Taxonomy" id="230809"/>
    <lineage>
        <taxon>Eukaryota</taxon>
        <taxon>Fungi</taxon>
        <taxon>Dikarya</taxon>
        <taxon>Basidiomycota</taxon>
        <taxon>Agaricomycotina</taxon>
        <taxon>Agaricomycetes</taxon>
        <taxon>Agaricomycetidae</taxon>
        <taxon>Agaricales</taxon>
        <taxon>Marasmiineae</taxon>
        <taxon>Mycenaceae</taxon>
        <taxon>Mycena</taxon>
    </lineage>
</organism>
<dbReference type="EMBL" id="JARJLG010000041">
    <property type="protein sequence ID" value="KAJ7763201.1"/>
    <property type="molecule type" value="Genomic_DNA"/>
</dbReference>
<accession>A0AAD7JEI5</accession>
<comment type="caution">
    <text evidence="8">The sequence shown here is derived from an EMBL/GenBank/DDBJ whole genome shotgun (WGS) entry which is preliminary data.</text>
</comment>
<evidence type="ECO:0000256" key="1">
    <source>
        <dbReference type="ARBA" id="ARBA00004613"/>
    </source>
</evidence>
<keyword evidence="2" id="KW-0964">Secreted</keyword>
<evidence type="ECO:0000313" key="9">
    <source>
        <dbReference type="Proteomes" id="UP001215280"/>
    </source>
</evidence>
<proteinExistence type="predicted"/>
<evidence type="ECO:0000256" key="6">
    <source>
        <dbReference type="SAM" id="SignalP"/>
    </source>
</evidence>
<dbReference type="Pfam" id="PF05730">
    <property type="entry name" value="CFEM"/>
    <property type="match status" value="1"/>
</dbReference>
<feature type="chain" id="PRO_5042282935" description="CFEM domain-containing protein" evidence="6">
    <location>
        <begin position="19"/>
        <end position="172"/>
    </location>
</feature>
<keyword evidence="4" id="KW-1015">Disulfide bond</keyword>
<evidence type="ECO:0000256" key="5">
    <source>
        <dbReference type="SAM" id="MobiDB-lite"/>
    </source>
</evidence>
<dbReference type="AlphaFoldDB" id="A0AAD7JEI5"/>
<evidence type="ECO:0000256" key="3">
    <source>
        <dbReference type="ARBA" id="ARBA00022729"/>
    </source>
</evidence>
<dbReference type="Proteomes" id="UP001215280">
    <property type="component" value="Unassembled WGS sequence"/>
</dbReference>
<reference evidence="8" key="1">
    <citation type="submission" date="2023-03" db="EMBL/GenBank/DDBJ databases">
        <title>Massive genome expansion in bonnet fungi (Mycena s.s.) driven by repeated elements and novel gene families across ecological guilds.</title>
        <authorList>
            <consortium name="Lawrence Berkeley National Laboratory"/>
            <person name="Harder C.B."/>
            <person name="Miyauchi S."/>
            <person name="Viragh M."/>
            <person name="Kuo A."/>
            <person name="Thoen E."/>
            <person name="Andreopoulos B."/>
            <person name="Lu D."/>
            <person name="Skrede I."/>
            <person name="Drula E."/>
            <person name="Henrissat B."/>
            <person name="Morin E."/>
            <person name="Kohler A."/>
            <person name="Barry K."/>
            <person name="LaButti K."/>
            <person name="Morin E."/>
            <person name="Salamov A."/>
            <person name="Lipzen A."/>
            <person name="Mereny Z."/>
            <person name="Hegedus B."/>
            <person name="Baldrian P."/>
            <person name="Stursova M."/>
            <person name="Weitz H."/>
            <person name="Taylor A."/>
            <person name="Grigoriev I.V."/>
            <person name="Nagy L.G."/>
            <person name="Martin F."/>
            <person name="Kauserud H."/>
        </authorList>
    </citation>
    <scope>NUCLEOTIDE SEQUENCE</scope>
    <source>
        <strain evidence="8">CBHHK188m</strain>
    </source>
</reference>
<feature type="region of interest" description="Disordered" evidence="5">
    <location>
        <begin position="119"/>
        <end position="139"/>
    </location>
</feature>
<comment type="subcellular location">
    <subcellularLocation>
        <location evidence="1">Secreted</location>
    </subcellularLocation>
</comment>